<accession>A0A6J2JJ20</accession>
<protein>
    <submittedName>
        <fullName evidence="3">Uncharacterized protein LOC114241718</fullName>
    </submittedName>
</protein>
<sequence>MRVCFYLATTYKNAVQDIRKYFYIRYLYVNNKEYEIGYLTHEIIYKYQIVLELFQIIQKKYERHPERDFAMPSYMLYMYTNILHQSTDIIHLCNMLHEIEKKYEHNTDLGVFYNSKEKSEADAKKANRTINDIKADIEAYKKRRIKMLKRLERERKKRMKMLHKGRFQYLTSVRTTKTFIKKYWDLDYGWSIEDW</sequence>
<keyword evidence="1" id="KW-0175">Coiled coil</keyword>
<organism evidence="2 3">
    <name type="scientific">Bombyx mandarina</name>
    <name type="common">Wild silk moth</name>
    <name type="synonym">Wild silkworm</name>
    <dbReference type="NCBI Taxonomy" id="7092"/>
    <lineage>
        <taxon>Eukaryota</taxon>
        <taxon>Metazoa</taxon>
        <taxon>Ecdysozoa</taxon>
        <taxon>Arthropoda</taxon>
        <taxon>Hexapoda</taxon>
        <taxon>Insecta</taxon>
        <taxon>Pterygota</taxon>
        <taxon>Neoptera</taxon>
        <taxon>Endopterygota</taxon>
        <taxon>Lepidoptera</taxon>
        <taxon>Glossata</taxon>
        <taxon>Ditrysia</taxon>
        <taxon>Bombycoidea</taxon>
        <taxon>Bombycidae</taxon>
        <taxon>Bombycinae</taxon>
        <taxon>Bombyx</taxon>
    </lineage>
</organism>
<evidence type="ECO:0000313" key="3">
    <source>
        <dbReference type="RefSeq" id="XP_028028444.1"/>
    </source>
</evidence>
<evidence type="ECO:0000256" key="1">
    <source>
        <dbReference type="SAM" id="Coils"/>
    </source>
</evidence>
<dbReference type="RefSeq" id="XP_028028444.1">
    <property type="nucleotide sequence ID" value="XM_028172643.1"/>
</dbReference>
<dbReference type="AlphaFoldDB" id="A0A6J2JJ20"/>
<feature type="coiled-coil region" evidence="1">
    <location>
        <begin position="116"/>
        <end position="157"/>
    </location>
</feature>
<dbReference type="OrthoDB" id="7474598at2759"/>
<keyword evidence="2" id="KW-1185">Reference proteome</keyword>
<name>A0A6J2JJ20_BOMMA</name>
<dbReference type="KEGG" id="bman:114241718"/>
<reference evidence="3" key="1">
    <citation type="submission" date="2025-08" db="UniProtKB">
        <authorList>
            <consortium name="RefSeq"/>
        </authorList>
    </citation>
    <scope>IDENTIFICATION</scope>
    <source>
        <tissue evidence="3">Silk gland</tissue>
    </source>
</reference>
<dbReference type="Proteomes" id="UP000504629">
    <property type="component" value="Unplaced"/>
</dbReference>
<dbReference type="GeneID" id="114241718"/>
<gene>
    <name evidence="3" type="primary">LOC114241718</name>
</gene>
<proteinExistence type="predicted"/>
<evidence type="ECO:0000313" key="2">
    <source>
        <dbReference type="Proteomes" id="UP000504629"/>
    </source>
</evidence>